<keyword evidence="4" id="KW-1185">Reference proteome</keyword>
<dbReference type="GO" id="GO:0005643">
    <property type="term" value="C:nuclear pore"/>
    <property type="evidence" value="ECO:0007669"/>
    <property type="project" value="TreeGrafter"/>
</dbReference>
<reference evidence="3 4" key="1">
    <citation type="submission" date="2016-08" db="EMBL/GenBank/DDBJ databases">
        <title>Genomes of anaerobic fungi encode conserved fungal cellulosomes for biomass hydrolysis.</title>
        <authorList>
            <consortium name="DOE Joint Genome Institute"/>
            <person name="Haitjema C.H."/>
            <person name="Gilmore S.P."/>
            <person name="Henske J.K."/>
            <person name="Solomon K.V."/>
            <person name="De Groot R."/>
            <person name="Kuo A."/>
            <person name="Mondo S.J."/>
            <person name="Salamov A.A."/>
            <person name="Labutti K."/>
            <person name="Zhao Z."/>
            <person name="Chiniquy J."/>
            <person name="Barry K."/>
            <person name="Brewer H.M."/>
            <person name="Purvine S.O."/>
            <person name="Wright A.T."/>
            <person name="Boxma B."/>
            <person name="Van Alen T."/>
            <person name="Hackstein J.H."/>
            <person name="Baker S.E."/>
            <person name="Grigoriev I.V."/>
            <person name="O'Malley M.A."/>
        </authorList>
    </citation>
    <scope>NUCLEOTIDE SEQUENCE [LARGE SCALE GENOMIC DNA]</scope>
    <source>
        <strain evidence="4">finn</strain>
    </source>
</reference>
<accession>A0A1Y1UUL4</accession>
<dbReference type="Pfam" id="PF25460">
    <property type="entry name" value="Beta-prop_Aladin"/>
    <property type="match status" value="1"/>
</dbReference>
<evidence type="ECO:0000259" key="2">
    <source>
        <dbReference type="Pfam" id="PF25460"/>
    </source>
</evidence>
<dbReference type="AlphaFoldDB" id="A0A1Y1UUL4"/>
<dbReference type="InterPro" id="IPR036322">
    <property type="entry name" value="WD40_repeat_dom_sf"/>
</dbReference>
<dbReference type="InterPro" id="IPR015943">
    <property type="entry name" value="WD40/YVTN_repeat-like_dom_sf"/>
</dbReference>
<proteinExistence type="predicted"/>
<dbReference type="Gene3D" id="2.130.10.10">
    <property type="entry name" value="YVTN repeat-like/Quinoprotein amine dehydrogenase"/>
    <property type="match status" value="2"/>
</dbReference>
<dbReference type="InterPro" id="IPR057403">
    <property type="entry name" value="Beta-prop_Aladin"/>
</dbReference>
<feature type="domain" description="Aladin seven-bladed propeller" evidence="2">
    <location>
        <begin position="126"/>
        <end position="442"/>
    </location>
</feature>
<evidence type="ECO:0000313" key="4">
    <source>
        <dbReference type="Proteomes" id="UP000193719"/>
    </source>
</evidence>
<feature type="region of interest" description="Disordered" evidence="1">
    <location>
        <begin position="442"/>
        <end position="464"/>
    </location>
</feature>
<dbReference type="STRING" id="1754191.A0A1Y1UUL4"/>
<name>A0A1Y1UUL4_9FUNG</name>
<gene>
    <name evidence="3" type="ORF">BCR36DRAFT_363839</name>
</gene>
<evidence type="ECO:0000313" key="3">
    <source>
        <dbReference type="EMBL" id="ORX41723.1"/>
    </source>
</evidence>
<dbReference type="GO" id="GO:0006913">
    <property type="term" value="P:nucleocytoplasmic transport"/>
    <property type="evidence" value="ECO:0007669"/>
    <property type="project" value="TreeGrafter"/>
</dbReference>
<dbReference type="PANTHER" id="PTHR14494:SF0">
    <property type="entry name" value="ALADIN"/>
    <property type="match status" value="1"/>
</dbReference>
<dbReference type="OrthoDB" id="10251741at2759"/>
<dbReference type="EMBL" id="MCFH01000080">
    <property type="protein sequence ID" value="ORX41723.1"/>
    <property type="molecule type" value="Genomic_DNA"/>
</dbReference>
<dbReference type="SMART" id="SM00320">
    <property type="entry name" value="WD40"/>
    <property type="match status" value="4"/>
</dbReference>
<dbReference type="SUPFAM" id="SSF50978">
    <property type="entry name" value="WD40 repeat-like"/>
    <property type="match status" value="1"/>
</dbReference>
<protein>
    <submittedName>
        <fullName evidence="3">WD40 repeat-like protein</fullName>
    </submittedName>
</protein>
<evidence type="ECO:0000256" key="1">
    <source>
        <dbReference type="SAM" id="MobiDB-lite"/>
    </source>
</evidence>
<comment type="caution">
    <text evidence="3">The sequence shown here is derived from an EMBL/GenBank/DDBJ whole genome shotgun (WGS) entry which is preliminary data.</text>
</comment>
<reference evidence="3 4" key="2">
    <citation type="submission" date="2016-08" db="EMBL/GenBank/DDBJ databases">
        <title>Pervasive Adenine N6-methylation of Active Genes in Fungi.</title>
        <authorList>
            <consortium name="DOE Joint Genome Institute"/>
            <person name="Mondo S.J."/>
            <person name="Dannebaum R.O."/>
            <person name="Kuo R.C."/>
            <person name="Labutti K."/>
            <person name="Haridas S."/>
            <person name="Kuo A."/>
            <person name="Salamov A."/>
            <person name="Ahrendt S.R."/>
            <person name="Lipzen A."/>
            <person name="Sullivan W."/>
            <person name="Andreopoulos W.B."/>
            <person name="Clum A."/>
            <person name="Lindquist E."/>
            <person name="Daum C."/>
            <person name="Ramamoorthy G.K."/>
            <person name="Gryganskyi A."/>
            <person name="Culley D."/>
            <person name="Magnuson J.K."/>
            <person name="James T.Y."/>
            <person name="O'Malley M.A."/>
            <person name="Stajich J.E."/>
            <person name="Spatafora J.W."/>
            <person name="Visel A."/>
            <person name="Grigoriev I.V."/>
        </authorList>
    </citation>
    <scope>NUCLEOTIDE SEQUENCE [LARGE SCALE GENOMIC DNA]</scope>
    <source>
        <strain evidence="4">finn</strain>
    </source>
</reference>
<organism evidence="3 4">
    <name type="scientific">Piromyces finnis</name>
    <dbReference type="NCBI Taxonomy" id="1754191"/>
    <lineage>
        <taxon>Eukaryota</taxon>
        <taxon>Fungi</taxon>
        <taxon>Fungi incertae sedis</taxon>
        <taxon>Chytridiomycota</taxon>
        <taxon>Chytridiomycota incertae sedis</taxon>
        <taxon>Neocallimastigomycetes</taxon>
        <taxon>Neocallimastigales</taxon>
        <taxon>Neocallimastigaceae</taxon>
        <taxon>Piromyces</taxon>
    </lineage>
</organism>
<dbReference type="Proteomes" id="UP000193719">
    <property type="component" value="Unassembled WGS sequence"/>
</dbReference>
<dbReference type="PANTHER" id="PTHR14494">
    <property type="entry name" value="ALADIN/ADRACALIN/AAAS"/>
    <property type="match status" value="1"/>
</dbReference>
<dbReference type="InterPro" id="IPR045139">
    <property type="entry name" value="Aladin"/>
</dbReference>
<dbReference type="InterPro" id="IPR001680">
    <property type="entry name" value="WD40_rpt"/>
</dbReference>
<sequence>MKLIDQQIIPPEVDQVTLCELNNELIQLKGKDDQNISKYYRNQGIDFPHIIIPYEVNHIKKTTNSCLIHSDESECYNKENIPYEQAKSFLKKGYDTLNTIIFNPINSIFGQSEKYLRKLQYENNLQPVKAFAWHRYQQVFAIAHRQDVVYLYDLYSETWFPQSPKGLFHEEQKDITCLEWRPMSSICLAVGTSTGVCLWKVPFENTSESSNFDSIGQNPFLSMKSDVLKVGSAMLQVLKYPGFGHVSSLSWSPDGLLLAVGSAITNTIIVWDVASKTPVSLSGAGGKGTTLLTWSNDGSFLCQSCNDSVLRIWETRTWTCRTIPLKNTCHTACWYPDNRTLIFSVKGSDEISGIQMLWSPPKLDYTILVQENLGMIEAETVSGKKICIGGPIRKLCIDPTGQRLVVNFEERENPGCELLGLFSILRKPYLRYQPIGFIRGPNWHPGTPKPQPPRSPYNDNDTNEEGYVPMPRIISFAHEFQRGALLSVCWENGKISFIPLLFNN</sequence>